<gene>
    <name evidence="15" type="ORF">IDM40_11310</name>
</gene>
<keyword evidence="10 14" id="KW-1133">Transmembrane helix</keyword>
<feature type="compositionally biased region" description="Basic and acidic residues" evidence="13">
    <location>
        <begin position="1"/>
        <end position="19"/>
    </location>
</feature>
<evidence type="ECO:0000256" key="1">
    <source>
        <dbReference type="ARBA" id="ARBA00001947"/>
    </source>
</evidence>
<feature type="transmembrane region" description="Helical" evidence="14">
    <location>
        <begin position="309"/>
        <end position="328"/>
    </location>
</feature>
<dbReference type="GO" id="GO:0006508">
    <property type="term" value="P:proteolysis"/>
    <property type="evidence" value="ECO:0007669"/>
    <property type="project" value="UniProtKB-KW"/>
</dbReference>
<keyword evidence="8" id="KW-0378">Hydrolase</keyword>
<keyword evidence="6 14" id="KW-0812">Transmembrane</keyword>
<feature type="transmembrane region" description="Helical" evidence="14">
    <location>
        <begin position="228"/>
        <end position="253"/>
    </location>
</feature>
<sequence>MPTPDKPEAPEDLWTRMPDDAANVPDPDVAREADADAEAGDGDPGAGEPRAEGSGAAGETGTADDAGDEGSAGTADPDSTDGADGAAEPGEPVHAPPRTSAMDFFPSPVFLLLLGLGGFAGWLSWNAVELDWAAEDTEVTPLIPPLMILIGWLLSTAVHEFAHALTAYLAGDRSLRGSGYLRLNPFAFRETFAGTVLPVLYLGVGGFGMNGPAGYVDWERIPTRGRRVAVAMAGPIASLLMAVVFGGVVTYLVPPGNDTTNWALAALAFLCLANLTSALVNLLPIPGLDMFEAVAPDRPWVRKARTNQLFFSVGAFAILALPVINPWLQESVFALLDLIMPNPTFPGTAFLGQLLWQFWAA</sequence>
<evidence type="ECO:0000256" key="5">
    <source>
        <dbReference type="ARBA" id="ARBA00022670"/>
    </source>
</evidence>
<dbReference type="InterPro" id="IPR052348">
    <property type="entry name" value="Metallopeptidase_M50B"/>
</dbReference>
<feature type="transmembrane region" description="Helical" evidence="14">
    <location>
        <begin position="265"/>
        <end position="288"/>
    </location>
</feature>
<dbReference type="CDD" id="cd06158">
    <property type="entry name" value="S2P-M50_like_1"/>
    <property type="match status" value="1"/>
</dbReference>
<feature type="transmembrane region" description="Helical" evidence="14">
    <location>
        <begin position="145"/>
        <end position="170"/>
    </location>
</feature>
<accession>A0ABR9P623</accession>
<evidence type="ECO:0000313" key="15">
    <source>
        <dbReference type="EMBL" id="MBE2999289.1"/>
    </source>
</evidence>
<keyword evidence="9" id="KW-0862">Zinc</keyword>
<reference evidence="15 16" key="1">
    <citation type="submission" date="2020-09" db="EMBL/GenBank/DDBJ databases">
        <title>Diversity and distribution of actinomycetes associated with coral in the coast of Hainan.</title>
        <authorList>
            <person name="Li F."/>
        </authorList>
    </citation>
    <scope>NUCLEOTIDE SEQUENCE [LARGE SCALE GENOMIC DNA]</scope>
    <source>
        <strain evidence="15 16">HNM0947</strain>
    </source>
</reference>
<dbReference type="PANTHER" id="PTHR35864">
    <property type="entry name" value="ZINC METALLOPROTEASE MJ0611-RELATED"/>
    <property type="match status" value="1"/>
</dbReference>
<comment type="similarity">
    <text evidence="3">Belongs to the peptidase M50B family.</text>
</comment>
<feature type="compositionally biased region" description="Low complexity" evidence="13">
    <location>
        <begin position="46"/>
        <end position="76"/>
    </location>
</feature>
<comment type="subcellular location">
    <subcellularLocation>
        <location evidence="2">Cell membrane</location>
        <topology evidence="2">Multi-pass membrane protein</topology>
    </subcellularLocation>
</comment>
<evidence type="ECO:0000256" key="2">
    <source>
        <dbReference type="ARBA" id="ARBA00004651"/>
    </source>
</evidence>
<dbReference type="InterPro" id="IPR044537">
    <property type="entry name" value="Rip2-like"/>
</dbReference>
<evidence type="ECO:0000256" key="14">
    <source>
        <dbReference type="SAM" id="Phobius"/>
    </source>
</evidence>
<evidence type="ECO:0000256" key="13">
    <source>
        <dbReference type="SAM" id="MobiDB-lite"/>
    </source>
</evidence>
<evidence type="ECO:0000256" key="11">
    <source>
        <dbReference type="ARBA" id="ARBA00023049"/>
    </source>
</evidence>
<evidence type="ECO:0000256" key="9">
    <source>
        <dbReference type="ARBA" id="ARBA00022833"/>
    </source>
</evidence>
<keyword evidence="12 14" id="KW-0472">Membrane</keyword>
<dbReference type="RefSeq" id="WP_193121913.1">
    <property type="nucleotide sequence ID" value="NZ_JADBGI010000008.1"/>
</dbReference>
<comment type="cofactor">
    <cofactor evidence="1">
        <name>Zn(2+)</name>
        <dbReference type="ChEBI" id="CHEBI:29105"/>
    </cofactor>
</comment>
<evidence type="ECO:0000256" key="4">
    <source>
        <dbReference type="ARBA" id="ARBA00022475"/>
    </source>
</evidence>
<proteinExistence type="inferred from homology"/>
<organism evidence="15 16">
    <name type="scientific">Nocardiopsis coralli</name>
    <dbReference type="NCBI Taxonomy" id="2772213"/>
    <lineage>
        <taxon>Bacteria</taxon>
        <taxon>Bacillati</taxon>
        <taxon>Actinomycetota</taxon>
        <taxon>Actinomycetes</taxon>
        <taxon>Streptosporangiales</taxon>
        <taxon>Nocardiopsidaceae</taxon>
        <taxon>Nocardiopsis</taxon>
    </lineage>
</organism>
<dbReference type="PANTHER" id="PTHR35864:SF1">
    <property type="entry name" value="ZINC METALLOPROTEASE YWHC-RELATED"/>
    <property type="match status" value="1"/>
</dbReference>
<keyword evidence="4" id="KW-1003">Cell membrane</keyword>
<dbReference type="GO" id="GO:0008233">
    <property type="term" value="F:peptidase activity"/>
    <property type="evidence" value="ECO:0007669"/>
    <property type="project" value="UniProtKB-KW"/>
</dbReference>
<dbReference type="Proteomes" id="UP000806528">
    <property type="component" value="Unassembled WGS sequence"/>
</dbReference>
<evidence type="ECO:0000256" key="8">
    <source>
        <dbReference type="ARBA" id="ARBA00022801"/>
    </source>
</evidence>
<keyword evidence="5 15" id="KW-0645">Protease</keyword>
<keyword evidence="16" id="KW-1185">Reference proteome</keyword>
<name>A0ABR9P623_9ACTN</name>
<evidence type="ECO:0000256" key="7">
    <source>
        <dbReference type="ARBA" id="ARBA00022723"/>
    </source>
</evidence>
<evidence type="ECO:0000256" key="6">
    <source>
        <dbReference type="ARBA" id="ARBA00022692"/>
    </source>
</evidence>
<evidence type="ECO:0000256" key="3">
    <source>
        <dbReference type="ARBA" id="ARBA00007931"/>
    </source>
</evidence>
<dbReference type="EMBL" id="JADBGI010000008">
    <property type="protein sequence ID" value="MBE2999289.1"/>
    <property type="molecule type" value="Genomic_DNA"/>
</dbReference>
<evidence type="ECO:0000256" key="12">
    <source>
        <dbReference type="ARBA" id="ARBA00023136"/>
    </source>
</evidence>
<keyword evidence="11" id="KW-0482">Metalloprotease</keyword>
<evidence type="ECO:0000313" key="16">
    <source>
        <dbReference type="Proteomes" id="UP000806528"/>
    </source>
</evidence>
<comment type="caution">
    <text evidence="15">The sequence shown here is derived from an EMBL/GenBank/DDBJ whole genome shotgun (WGS) entry which is preliminary data.</text>
</comment>
<feature type="region of interest" description="Disordered" evidence="13">
    <location>
        <begin position="1"/>
        <end position="99"/>
    </location>
</feature>
<keyword evidence="7" id="KW-0479">Metal-binding</keyword>
<protein>
    <submittedName>
        <fullName evidence="15">Site-2 protease family protein</fullName>
    </submittedName>
</protein>
<evidence type="ECO:0000256" key="10">
    <source>
        <dbReference type="ARBA" id="ARBA00022989"/>
    </source>
</evidence>
<feature type="transmembrane region" description="Helical" evidence="14">
    <location>
        <begin position="104"/>
        <end position="125"/>
    </location>
</feature>